<comment type="similarity">
    <text evidence="8">Belongs to the MGMT family.</text>
</comment>
<dbReference type="InterPro" id="IPR014048">
    <property type="entry name" value="MethylDNA_cys_MeTrfase_DNA-bd"/>
</dbReference>
<dbReference type="GO" id="GO:0032259">
    <property type="term" value="P:methylation"/>
    <property type="evidence" value="ECO:0007669"/>
    <property type="project" value="UniProtKB-KW"/>
</dbReference>
<dbReference type="GO" id="GO:0003908">
    <property type="term" value="F:methylated-DNA-[protein]-cysteine S-methyltransferase activity"/>
    <property type="evidence" value="ECO:0007669"/>
    <property type="project" value="UniProtKB-UniRule"/>
</dbReference>
<evidence type="ECO:0000256" key="2">
    <source>
        <dbReference type="ARBA" id="ARBA00022490"/>
    </source>
</evidence>
<dbReference type="InterPro" id="IPR023546">
    <property type="entry name" value="MGMT"/>
</dbReference>
<dbReference type="EC" id="2.1.1.63" evidence="8"/>
<dbReference type="EMBL" id="CP158375">
    <property type="protein sequence ID" value="XDO95849.1"/>
    <property type="molecule type" value="Genomic_DNA"/>
</dbReference>
<dbReference type="HAMAP" id="MF_00772">
    <property type="entry name" value="OGT"/>
    <property type="match status" value="1"/>
</dbReference>
<accession>A0AB39KQ79</accession>
<dbReference type="PANTHER" id="PTHR10815:SF5">
    <property type="entry name" value="METHYLATED-DNA--PROTEIN-CYSTEINE METHYLTRANSFERASE"/>
    <property type="match status" value="1"/>
</dbReference>
<keyword evidence="3 8" id="KW-0489">Methyltransferase</keyword>
<evidence type="ECO:0000256" key="1">
    <source>
        <dbReference type="ARBA" id="ARBA00001286"/>
    </source>
</evidence>
<dbReference type="InterPro" id="IPR036217">
    <property type="entry name" value="MethylDNA_cys_MeTrfase_DNAb"/>
</dbReference>
<gene>
    <name evidence="11" type="primary">ogt</name>
    <name evidence="11" type="ORF">ABOZ73_13740</name>
</gene>
<dbReference type="Pfam" id="PF01035">
    <property type="entry name" value="DNA_binding_1"/>
    <property type="match status" value="1"/>
</dbReference>
<dbReference type="NCBIfam" id="TIGR00589">
    <property type="entry name" value="ogt"/>
    <property type="match status" value="1"/>
</dbReference>
<comment type="miscellaneous">
    <text evidence="8">This enzyme catalyzes only one turnover and therefore is not strictly catalytic. According to one definition, an enzyme is a biocatalyst that acts repeatedly and over many reaction cycles.</text>
</comment>
<dbReference type="NCBIfam" id="NF007626">
    <property type="entry name" value="PRK10286.1"/>
    <property type="match status" value="1"/>
</dbReference>
<dbReference type="GO" id="GO:0005737">
    <property type="term" value="C:cytoplasm"/>
    <property type="evidence" value="ECO:0007669"/>
    <property type="project" value="UniProtKB-SubCell"/>
</dbReference>
<name>A0AB39KQ79_9CAUL</name>
<proteinExistence type="inferred from homology"/>
<evidence type="ECO:0000256" key="4">
    <source>
        <dbReference type="ARBA" id="ARBA00022679"/>
    </source>
</evidence>
<comment type="function">
    <text evidence="8">Involved in the cellular defense against the biological effects of O6-methylguanine (O6-MeG) and O4-methylthymine (O4-MeT) in DNA. Repairs the methylated nucleobase in DNA by stoichiometrically transferring the methyl group to a cysteine residue in the enzyme. This is a suicide reaction: the enzyme is irreversibly inactivated.</text>
</comment>
<evidence type="ECO:0000259" key="9">
    <source>
        <dbReference type="Pfam" id="PF01035"/>
    </source>
</evidence>
<comment type="catalytic activity">
    <reaction evidence="1 8">
        <text>a 4-O-methyl-thymidine in DNA + L-cysteinyl-[protein] = a thymidine in DNA + S-methyl-L-cysteinyl-[protein]</text>
        <dbReference type="Rhea" id="RHEA:53428"/>
        <dbReference type="Rhea" id="RHEA-COMP:10131"/>
        <dbReference type="Rhea" id="RHEA-COMP:10132"/>
        <dbReference type="Rhea" id="RHEA-COMP:13555"/>
        <dbReference type="Rhea" id="RHEA-COMP:13556"/>
        <dbReference type="ChEBI" id="CHEBI:29950"/>
        <dbReference type="ChEBI" id="CHEBI:82612"/>
        <dbReference type="ChEBI" id="CHEBI:137386"/>
        <dbReference type="ChEBI" id="CHEBI:137387"/>
        <dbReference type="EC" id="2.1.1.63"/>
    </reaction>
</comment>
<protein>
    <recommendedName>
        <fullName evidence="8">Methylated-DNA--protein-cysteine methyltransferase</fullName>
        <ecNumber evidence="8">2.1.1.63</ecNumber>
    </recommendedName>
    <alternativeName>
        <fullName evidence="8">6-O-methylguanine-DNA methyltransferase</fullName>
        <shortName evidence="8">MGMT</shortName>
    </alternativeName>
    <alternativeName>
        <fullName evidence="8">O-6-methylguanine-DNA-alkyltransferase</fullName>
    </alternativeName>
</protein>
<dbReference type="Gene3D" id="1.10.10.10">
    <property type="entry name" value="Winged helix-like DNA-binding domain superfamily/Winged helix DNA-binding domain"/>
    <property type="match status" value="1"/>
</dbReference>
<dbReference type="SUPFAM" id="SSF46767">
    <property type="entry name" value="Methylated DNA-protein cysteine methyltransferase, C-terminal domain"/>
    <property type="match status" value="1"/>
</dbReference>
<comment type="catalytic activity">
    <reaction evidence="7 8">
        <text>a 6-O-methyl-2'-deoxyguanosine in DNA + L-cysteinyl-[protein] = S-methyl-L-cysteinyl-[protein] + a 2'-deoxyguanosine in DNA</text>
        <dbReference type="Rhea" id="RHEA:24000"/>
        <dbReference type="Rhea" id="RHEA-COMP:10131"/>
        <dbReference type="Rhea" id="RHEA-COMP:10132"/>
        <dbReference type="Rhea" id="RHEA-COMP:11367"/>
        <dbReference type="Rhea" id="RHEA-COMP:11368"/>
        <dbReference type="ChEBI" id="CHEBI:29950"/>
        <dbReference type="ChEBI" id="CHEBI:82612"/>
        <dbReference type="ChEBI" id="CHEBI:85445"/>
        <dbReference type="ChEBI" id="CHEBI:85448"/>
        <dbReference type="EC" id="2.1.1.63"/>
    </reaction>
</comment>
<evidence type="ECO:0000256" key="3">
    <source>
        <dbReference type="ARBA" id="ARBA00022603"/>
    </source>
</evidence>
<dbReference type="AlphaFoldDB" id="A0AB39KQ79"/>
<feature type="active site" description="Nucleophile; methyl group acceptor" evidence="8">
    <location>
        <position position="141"/>
    </location>
</feature>
<dbReference type="InterPro" id="IPR036631">
    <property type="entry name" value="MGMT_N_sf"/>
</dbReference>
<comment type="subcellular location">
    <subcellularLocation>
        <location evidence="8">Cytoplasm</location>
    </subcellularLocation>
</comment>
<dbReference type="CDD" id="cd06445">
    <property type="entry name" value="ATase"/>
    <property type="match status" value="1"/>
</dbReference>
<evidence type="ECO:0000256" key="8">
    <source>
        <dbReference type="HAMAP-Rule" id="MF_00772"/>
    </source>
</evidence>
<keyword evidence="6 8" id="KW-0234">DNA repair</keyword>
<dbReference type="InterPro" id="IPR008332">
    <property type="entry name" value="MethylG_MeTrfase_N"/>
</dbReference>
<keyword evidence="2 8" id="KW-0963">Cytoplasm</keyword>
<evidence type="ECO:0000313" key="11">
    <source>
        <dbReference type="EMBL" id="XDO95849.1"/>
    </source>
</evidence>
<dbReference type="PROSITE" id="PS00374">
    <property type="entry name" value="MGMT"/>
    <property type="match status" value="1"/>
</dbReference>
<dbReference type="FunFam" id="1.10.10.10:FF:000337">
    <property type="entry name" value="Methylated-DNA--protein-cysteine methyltransferase"/>
    <property type="match status" value="1"/>
</dbReference>
<dbReference type="InterPro" id="IPR036388">
    <property type="entry name" value="WH-like_DNA-bd_sf"/>
</dbReference>
<evidence type="ECO:0000256" key="5">
    <source>
        <dbReference type="ARBA" id="ARBA00022763"/>
    </source>
</evidence>
<reference evidence="11" key="1">
    <citation type="submission" date="2024-06" db="EMBL/GenBank/DDBJ databases">
        <title>Caulobacter inopinatus, sp. nov.</title>
        <authorList>
            <person name="Donachie S.P."/>
        </authorList>
    </citation>
    <scope>NUCLEOTIDE SEQUENCE</scope>
    <source>
        <strain evidence="11">73W</strain>
    </source>
</reference>
<keyword evidence="4 8" id="KW-0808">Transferase</keyword>
<feature type="domain" description="Methylguanine DNA methyltransferase ribonuclease-like" evidence="10">
    <location>
        <begin position="7"/>
        <end position="83"/>
    </location>
</feature>
<evidence type="ECO:0000256" key="7">
    <source>
        <dbReference type="ARBA" id="ARBA00049348"/>
    </source>
</evidence>
<dbReference type="RefSeq" id="WP_369058693.1">
    <property type="nucleotide sequence ID" value="NZ_CP158375.1"/>
</dbReference>
<keyword evidence="5 8" id="KW-0227">DNA damage</keyword>
<organism evidence="11">
    <name type="scientific">Caulobacter sp. 73W</name>
    <dbReference type="NCBI Taxonomy" id="3161137"/>
    <lineage>
        <taxon>Bacteria</taxon>
        <taxon>Pseudomonadati</taxon>
        <taxon>Pseudomonadota</taxon>
        <taxon>Alphaproteobacteria</taxon>
        <taxon>Caulobacterales</taxon>
        <taxon>Caulobacteraceae</taxon>
        <taxon>Caulobacter</taxon>
    </lineage>
</organism>
<evidence type="ECO:0000256" key="6">
    <source>
        <dbReference type="ARBA" id="ARBA00023204"/>
    </source>
</evidence>
<dbReference type="Pfam" id="PF02870">
    <property type="entry name" value="Methyltransf_1N"/>
    <property type="match status" value="1"/>
</dbReference>
<dbReference type="InterPro" id="IPR001497">
    <property type="entry name" value="MethylDNA_cys_MeTrfase_AS"/>
</dbReference>
<feature type="domain" description="Methylated-DNA-[protein]-cysteine S-methyltransferase DNA binding" evidence="9">
    <location>
        <begin position="90"/>
        <end position="170"/>
    </location>
</feature>
<dbReference type="GO" id="GO:0006307">
    <property type="term" value="P:DNA alkylation repair"/>
    <property type="evidence" value="ECO:0007669"/>
    <property type="project" value="UniProtKB-UniRule"/>
</dbReference>
<sequence>MTTPTFYRETLDTPAGALILLTDDHDRLRVLDWIEYEARMHRLLKSQYRKPAVIEPRQGPPSAAARALAAYFAGDLSAIDGLATETGGTEFQRAVWKALRDIPAGQTVTYGALAAAIGRPKAVRAVGAANGANPVGVVVPCHRVIGSDASLTGYGGGLERKRWLLAHEGAPHR</sequence>
<dbReference type="SUPFAM" id="SSF53155">
    <property type="entry name" value="Methylated DNA-protein cysteine methyltransferase domain"/>
    <property type="match status" value="1"/>
</dbReference>
<dbReference type="PANTHER" id="PTHR10815">
    <property type="entry name" value="METHYLATED-DNA--PROTEIN-CYSTEINE METHYLTRANSFERASE"/>
    <property type="match status" value="1"/>
</dbReference>
<evidence type="ECO:0000259" key="10">
    <source>
        <dbReference type="Pfam" id="PF02870"/>
    </source>
</evidence>